<evidence type="ECO:0000256" key="5">
    <source>
        <dbReference type="SAM" id="MobiDB-lite"/>
    </source>
</evidence>
<evidence type="ECO:0000256" key="1">
    <source>
        <dbReference type="ARBA" id="ARBA00004141"/>
    </source>
</evidence>
<feature type="compositionally biased region" description="Low complexity" evidence="5">
    <location>
        <begin position="405"/>
        <end position="415"/>
    </location>
</feature>
<accession>A0AAW0YNQ8</accession>
<dbReference type="PANTHER" id="PTHR39469">
    <property type="entry name" value="CHROMOSOME 1, WHOLE GENOME SHOTGUN SEQUENCE"/>
    <property type="match status" value="1"/>
</dbReference>
<evidence type="ECO:0000256" key="2">
    <source>
        <dbReference type="ARBA" id="ARBA00022692"/>
    </source>
</evidence>
<organism evidence="9 10">
    <name type="scientific">Kwoniella newhampshirensis</name>
    <dbReference type="NCBI Taxonomy" id="1651941"/>
    <lineage>
        <taxon>Eukaryota</taxon>
        <taxon>Fungi</taxon>
        <taxon>Dikarya</taxon>
        <taxon>Basidiomycota</taxon>
        <taxon>Agaricomycotina</taxon>
        <taxon>Tremellomycetes</taxon>
        <taxon>Tremellales</taxon>
        <taxon>Cryptococcaceae</taxon>
        <taxon>Kwoniella</taxon>
    </lineage>
</organism>
<dbReference type="Pfam" id="PF13886">
    <property type="entry name" value="TM7S3_TM198"/>
    <property type="match status" value="1"/>
</dbReference>
<feature type="region of interest" description="Disordered" evidence="5">
    <location>
        <begin position="27"/>
        <end position="49"/>
    </location>
</feature>
<feature type="transmembrane region" description="Helical" evidence="6">
    <location>
        <begin position="137"/>
        <end position="157"/>
    </location>
</feature>
<feature type="transmembrane region" description="Helical" evidence="6">
    <location>
        <begin position="229"/>
        <end position="245"/>
    </location>
</feature>
<keyword evidence="7" id="KW-0732">Signal</keyword>
<dbReference type="RefSeq" id="XP_066803435.1">
    <property type="nucleotide sequence ID" value="XM_066945934.1"/>
</dbReference>
<name>A0AAW0YNQ8_9TREE</name>
<keyword evidence="10" id="KW-1185">Reference proteome</keyword>
<dbReference type="GO" id="GO:0016020">
    <property type="term" value="C:membrane"/>
    <property type="evidence" value="ECO:0007669"/>
    <property type="project" value="UniProtKB-SubCell"/>
</dbReference>
<dbReference type="EMBL" id="JBCAWK010000005">
    <property type="protein sequence ID" value="KAK8858594.1"/>
    <property type="molecule type" value="Genomic_DNA"/>
</dbReference>
<feature type="compositionally biased region" description="Polar residues" evidence="5">
    <location>
        <begin position="719"/>
        <end position="728"/>
    </location>
</feature>
<feature type="compositionally biased region" description="Polar residues" evidence="5">
    <location>
        <begin position="685"/>
        <end position="696"/>
    </location>
</feature>
<gene>
    <name evidence="9" type="ORF">IAR55_002823</name>
</gene>
<feature type="compositionally biased region" description="Basic and acidic residues" evidence="5">
    <location>
        <begin position="529"/>
        <end position="539"/>
    </location>
</feature>
<feature type="chain" id="PRO_5043676641" description="TM7S3/TM198-like domain-containing protein" evidence="7">
    <location>
        <begin position="22"/>
        <end position="872"/>
    </location>
</feature>
<dbReference type="Proteomes" id="UP001388673">
    <property type="component" value="Unassembled WGS sequence"/>
</dbReference>
<dbReference type="GeneID" id="92180081"/>
<feature type="signal peptide" evidence="7">
    <location>
        <begin position="1"/>
        <end position="21"/>
    </location>
</feature>
<dbReference type="KEGG" id="kne:92180081"/>
<sequence length="872" mass="95491">MRVQAISVLVSLLTLLPLILAQGSTISTTPRPGNTTSPTSNTTSPFSSTTTTSFLTTLTTTLTSYPTTVFSDASSLVQPWTLTYTLTLSLNSTKLSSVNASIANGSFTNGTAVNTNATLVWKEGDGWIPFRIVIDPAYGISGGFFILSGIPVAVLGGKNRWSSLAISTGYCVLLFTLVMILRFGVEPNLLPPSPNPPSSTLRGLYLLACIISSFFGAGLGIFLFNLAKYWVSAAGGFAFGWFLLATRQGGLITSVLGRWGLLGGLSVAAFVASLPKVTNPHMMLVSTAWIGATAFVLGVDCYTRAGLKEFYLYNLGFHDLFPKLNGAKYPLTQTMMIELCILAAVVVIGTAIQFRVLNILQKRLKQMQEEEEARIDAIEVEKAAERFKNVGAELNEWEEKHGKDPSVSGSGPSSDLYGSGKGSTLRADRSSVILPQLGFADERAPIREGRLSSTLSLLRNTDSRGTYEGLGMNSPTLANTLDTPTSTVFLGIEEVKPIERAPGPSSPIENDPEIESKLRLLEEVKKAREEVRGSLDRLRGTTPTPSVRSETGQPQSSIAGRPVTPGGLSLSDIRFNTRRLSTTSSRILDYPEKDRQEYTSSDKEAKGSEWEEYVHERKVITPPALAGHSPTSMHIPADSRAGGRDSQYTAIPENVARAMDRREKVTSMLEPRVSDFGPREERRSTGTYPITTSGLNMTPRDRVRSDERPSTYHDFFGQPLSTQTTQQLGGPIIKGNASNPDPKSVTGGRTSDGRPLPQRAMTYEELADRHRKRLSKLQDPITSKMNEEIELTEAKARWERQQRAEKEEMRRREREKEARLLAGGEKGKGKEEILMSTEEWRRSVVLSPPPRASGLRSSKRPAERRSSMYFAS</sequence>
<dbReference type="AlphaFoldDB" id="A0AAW0YNQ8"/>
<evidence type="ECO:0000256" key="4">
    <source>
        <dbReference type="ARBA" id="ARBA00023136"/>
    </source>
</evidence>
<feature type="compositionally biased region" description="Basic and acidic residues" evidence="5">
    <location>
        <begin position="589"/>
        <end position="610"/>
    </location>
</feature>
<feature type="region of interest" description="Disordered" evidence="5">
    <location>
        <begin position="802"/>
        <end position="872"/>
    </location>
</feature>
<evidence type="ECO:0000256" key="3">
    <source>
        <dbReference type="ARBA" id="ARBA00022989"/>
    </source>
</evidence>
<feature type="region of interest" description="Disordered" evidence="5">
    <location>
        <begin position="529"/>
        <end position="571"/>
    </location>
</feature>
<evidence type="ECO:0000256" key="6">
    <source>
        <dbReference type="SAM" id="Phobius"/>
    </source>
</evidence>
<protein>
    <recommendedName>
        <fullName evidence="8">TM7S3/TM198-like domain-containing protein</fullName>
    </recommendedName>
</protein>
<keyword evidence="2 6" id="KW-0812">Transmembrane</keyword>
<feature type="compositionally biased region" description="Basic and acidic residues" evidence="5">
    <location>
        <begin position="802"/>
        <end position="842"/>
    </location>
</feature>
<feature type="compositionally biased region" description="Polar residues" evidence="5">
    <location>
        <begin position="541"/>
        <end position="558"/>
    </location>
</feature>
<evidence type="ECO:0000259" key="8">
    <source>
        <dbReference type="Pfam" id="PF13886"/>
    </source>
</evidence>
<keyword evidence="4 6" id="KW-0472">Membrane</keyword>
<feature type="compositionally biased region" description="Basic and acidic residues" evidence="5">
    <location>
        <begin position="699"/>
        <end position="711"/>
    </location>
</feature>
<feature type="transmembrane region" description="Helical" evidence="6">
    <location>
        <begin position="204"/>
        <end position="224"/>
    </location>
</feature>
<dbReference type="PANTHER" id="PTHR39469:SF1">
    <property type="entry name" value="DUF4203 DOMAIN-CONTAINING PROTEIN"/>
    <property type="match status" value="1"/>
</dbReference>
<feature type="region of interest" description="Disordered" evidence="5">
    <location>
        <begin position="586"/>
        <end position="610"/>
    </location>
</feature>
<evidence type="ECO:0000313" key="10">
    <source>
        <dbReference type="Proteomes" id="UP001388673"/>
    </source>
</evidence>
<keyword evidence="3 6" id="KW-1133">Transmembrane helix</keyword>
<feature type="transmembrane region" description="Helical" evidence="6">
    <location>
        <begin position="335"/>
        <end position="357"/>
    </location>
</feature>
<reference evidence="9 10" key="1">
    <citation type="journal article" date="2024" name="bioRxiv">
        <title>Comparative genomics of Cryptococcus and Kwoniella reveals pathogenesis evolution and contrasting karyotype dynamics via intercentromeric recombination or chromosome fusion.</title>
        <authorList>
            <person name="Coelho M.A."/>
            <person name="David-Palma M."/>
            <person name="Shea T."/>
            <person name="Bowers K."/>
            <person name="McGinley-Smith S."/>
            <person name="Mohammad A.W."/>
            <person name="Gnirke A."/>
            <person name="Yurkov A.M."/>
            <person name="Nowrousian M."/>
            <person name="Sun S."/>
            <person name="Cuomo C.A."/>
            <person name="Heitman J."/>
        </authorList>
    </citation>
    <scope>NUCLEOTIDE SEQUENCE [LARGE SCALE GENOMIC DNA]</scope>
    <source>
        <strain evidence="9 10">CBS 13917</strain>
    </source>
</reference>
<proteinExistence type="predicted"/>
<dbReference type="InterPro" id="IPR025256">
    <property type="entry name" value="TM7S3/TM198-like_dom"/>
</dbReference>
<evidence type="ECO:0000256" key="7">
    <source>
        <dbReference type="SAM" id="SignalP"/>
    </source>
</evidence>
<feature type="region of interest" description="Disordered" evidence="5">
    <location>
        <begin position="675"/>
        <end position="758"/>
    </location>
</feature>
<feature type="region of interest" description="Disordered" evidence="5">
    <location>
        <begin position="397"/>
        <end position="424"/>
    </location>
</feature>
<comment type="caution">
    <text evidence="9">The sequence shown here is derived from an EMBL/GenBank/DDBJ whole genome shotgun (WGS) entry which is preliminary data.</text>
</comment>
<feature type="transmembrane region" description="Helical" evidence="6">
    <location>
        <begin position="251"/>
        <end position="272"/>
    </location>
</feature>
<feature type="domain" description="TM7S3/TM198-like" evidence="8">
    <location>
        <begin position="144"/>
        <end position="354"/>
    </location>
</feature>
<evidence type="ECO:0000313" key="9">
    <source>
        <dbReference type="EMBL" id="KAK8858594.1"/>
    </source>
</evidence>
<comment type="subcellular location">
    <subcellularLocation>
        <location evidence="1">Membrane</location>
        <topology evidence="1">Multi-pass membrane protein</topology>
    </subcellularLocation>
</comment>
<feature type="transmembrane region" description="Helical" evidence="6">
    <location>
        <begin position="164"/>
        <end position="184"/>
    </location>
</feature>